<dbReference type="EMBL" id="CAJA01000230">
    <property type="protein sequence ID" value="CCH73631.1"/>
    <property type="molecule type" value="Genomic_DNA"/>
</dbReference>
<comment type="caution">
    <text evidence="1">The sequence shown here is derived from an EMBL/GenBank/DDBJ whole genome shotgun (WGS) entry which is preliminary data.</text>
</comment>
<dbReference type="STRING" id="1193182.BN11_3050006"/>
<evidence type="ECO:0000313" key="1">
    <source>
        <dbReference type="EMBL" id="CCH73631.1"/>
    </source>
</evidence>
<dbReference type="AlphaFoldDB" id="W6JY07"/>
<keyword evidence="2" id="KW-1185">Reference proteome</keyword>
<protein>
    <submittedName>
        <fullName evidence="1">Uncharacterized protein</fullName>
    </submittedName>
</protein>
<dbReference type="Proteomes" id="UP000035763">
    <property type="component" value="Unassembled WGS sequence"/>
</dbReference>
<gene>
    <name evidence="1" type="ORF">BN11_3050006</name>
</gene>
<dbReference type="RefSeq" id="WP_157044213.1">
    <property type="nucleotide sequence ID" value="NZ_HG764815.1"/>
</dbReference>
<dbReference type="OrthoDB" id="2426596at2"/>
<reference evidence="1 2" key="1">
    <citation type="journal article" date="2013" name="ISME J.">
        <title>A metabolic model for members of the genus Tetrasphaera involved in enhanced biological phosphorus removal.</title>
        <authorList>
            <person name="Kristiansen R."/>
            <person name="Nguyen H.T.T."/>
            <person name="Saunders A.M."/>
            <person name="Nielsen J.L."/>
            <person name="Wimmer R."/>
            <person name="Le V.Q."/>
            <person name="McIlroy S.J."/>
            <person name="Petrovski S."/>
            <person name="Seviour R.J."/>
            <person name="Calteau A."/>
            <person name="Nielsen K.L."/>
            <person name="Nielsen P.H."/>
        </authorList>
    </citation>
    <scope>NUCLEOTIDE SEQUENCE [LARGE SCALE GENOMIC DNA]</scope>
    <source>
        <strain evidence="1 2">Ben110</strain>
    </source>
</reference>
<organism evidence="1 2">
    <name type="scientific">Nostocoides australiense Ben110</name>
    <dbReference type="NCBI Taxonomy" id="1193182"/>
    <lineage>
        <taxon>Bacteria</taxon>
        <taxon>Bacillati</taxon>
        <taxon>Actinomycetota</taxon>
        <taxon>Actinomycetes</taxon>
        <taxon>Micrococcales</taxon>
        <taxon>Intrasporangiaceae</taxon>
        <taxon>Nostocoides</taxon>
    </lineage>
</organism>
<accession>W6JY07</accession>
<name>W6JY07_9MICO</name>
<proteinExistence type="predicted"/>
<sequence>MALSPCLDGTAAEWIVRDKRPWTRVAGFGPGGFSAYARLRFLPDPGSPGDREADAPEHELTDLEEMARAAEVLAPHTTSSNRYFGVWDGWGGAFDSPALPRFAIRNRVYYLLSGVPEDLWTFGTSGMATYWPWPAFVWPEDRAWCLAHDVDPHWAGIGASKEGIKALLADDLLDVVEADPRVPQPFYRG</sequence>
<evidence type="ECO:0000313" key="2">
    <source>
        <dbReference type="Proteomes" id="UP000035763"/>
    </source>
</evidence>